<protein>
    <submittedName>
        <fullName evidence="1">Uncharacterized protein</fullName>
    </submittedName>
</protein>
<reference evidence="1" key="1">
    <citation type="submission" date="2019-05" db="EMBL/GenBank/DDBJ databases">
        <title>The de novo reference genome and transcriptome assemblies of the wild tomato species Solanum chilense.</title>
        <authorList>
            <person name="Stam R."/>
            <person name="Nosenko T."/>
            <person name="Hoerger A.C."/>
            <person name="Stephan W."/>
            <person name="Seidel M.A."/>
            <person name="Kuhn J.M.M."/>
            <person name="Haberer G."/>
            <person name="Tellier A."/>
        </authorList>
    </citation>
    <scope>NUCLEOTIDE SEQUENCE</scope>
    <source>
        <tissue evidence="1">Mature leaves</tissue>
    </source>
</reference>
<name>A0A6N2BCQ8_SOLCI</name>
<accession>A0A6N2BCQ8</accession>
<gene>
    <name evidence="1" type="ORF">EJD97_014066</name>
</gene>
<dbReference type="AlphaFoldDB" id="A0A6N2BCQ8"/>
<evidence type="ECO:0000313" key="1">
    <source>
        <dbReference type="EMBL" id="TMW91650.1"/>
    </source>
</evidence>
<proteinExistence type="predicted"/>
<comment type="caution">
    <text evidence="1">The sequence shown here is derived from an EMBL/GenBank/DDBJ whole genome shotgun (WGS) entry which is preliminary data.</text>
</comment>
<organism evidence="1">
    <name type="scientific">Solanum chilense</name>
    <name type="common">Tomato</name>
    <name type="synonym">Lycopersicon chilense</name>
    <dbReference type="NCBI Taxonomy" id="4083"/>
    <lineage>
        <taxon>Eukaryota</taxon>
        <taxon>Viridiplantae</taxon>
        <taxon>Streptophyta</taxon>
        <taxon>Embryophyta</taxon>
        <taxon>Tracheophyta</taxon>
        <taxon>Spermatophyta</taxon>
        <taxon>Magnoliopsida</taxon>
        <taxon>eudicotyledons</taxon>
        <taxon>Gunneridae</taxon>
        <taxon>Pentapetalae</taxon>
        <taxon>asterids</taxon>
        <taxon>lamiids</taxon>
        <taxon>Solanales</taxon>
        <taxon>Solanaceae</taxon>
        <taxon>Solanoideae</taxon>
        <taxon>Solaneae</taxon>
        <taxon>Solanum</taxon>
        <taxon>Solanum subgen. Lycopersicon</taxon>
    </lineage>
</organism>
<sequence>MTYEKIRAAFLTLARAMMDQANTYVWLRMNASESTIASRLRDIVRMNLPIFFGSGVGEYPQEYLDGVHKIVFVIGVSSREKLELASYQLREVAQVWFTQSRDNRPVKAGSIE</sequence>
<dbReference type="EMBL" id="RXGB01003615">
    <property type="protein sequence ID" value="TMW91650.1"/>
    <property type="molecule type" value="Genomic_DNA"/>
</dbReference>